<dbReference type="RefSeq" id="WP_185066401.1">
    <property type="nucleotide sequence ID" value="NZ_BAABJP010000007.1"/>
</dbReference>
<feature type="transmembrane region" description="Helical" evidence="2">
    <location>
        <begin position="49"/>
        <end position="72"/>
    </location>
</feature>
<organism evidence="3 4">
    <name type="scientific">Pseudonocardia eucalypti</name>
    <dbReference type="NCBI Taxonomy" id="648755"/>
    <lineage>
        <taxon>Bacteria</taxon>
        <taxon>Bacillati</taxon>
        <taxon>Actinomycetota</taxon>
        <taxon>Actinomycetes</taxon>
        <taxon>Pseudonocardiales</taxon>
        <taxon>Pseudonocardiaceae</taxon>
        <taxon>Pseudonocardia</taxon>
    </lineage>
</organism>
<sequence>MYHQPAFATPRPTSPGYRTPHPAASTYRAPYPAVHVVPPARRPDWQVPVIILAICGLLGVLGVGGVLLWAGVTADPPADRPARPPAVAPAYPGSPGAPPGTPDLSGLDVRLTDKTPCYTSSCLINMELVNNGVRRADGMVNVKANGQVVARRAFTCDPGERMTFSFVMDNPFEATGGRGTVRFTATYSPAE</sequence>
<keyword evidence="2" id="KW-0472">Membrane</keyword>
<gene>
    <name evidence="3" type="ORF">GCM10023321_21880</name>
</gene>
<evidence type="ECO:0000313" key="4">
    <source>
        <dbReference type="Proteomes" id="UP001428817"/>
    </source>
</evidence>
<keyword evidence="2" id="KW-1133">Transmembrane helix</keyword>
<keyword evidence="4" id="KW-1185">Reference proteome</keyword>
<keyword evidence="2" id="KW-0812">Transmembrane</keyword>
<feature type="region of interest" description="Disordered" evidence="1">
    <location>
        <begin position="78"/>
        <end position="106"/>
    </location>
</feature>
<comment type="caution">
    <text evidence="3">The sequence shown here is derived from an EMBL/GenBank/DDBJ whole genome shotgun (WGS) entry which is preliminary data.</text>
</comment>
<feature type="region of interest" description="Disordered" evidence="1">
    <location>
        <begin position="1"/>
        <end position="22"/>
    </location>
</feature>
<accession>A0ABP9PZD4</accession>
<evidence type="ECO:0000256" key="1">
    <source>
        <dbReference type="SAM" id="MobiDB-lite"/>
    </source>
</evidence>
<evidence type="ECO:0000313" key="3">
    <source>
        <dbReference type="EMBL" id="GAA5152712.1"/>
    </source>
</evidence>
<name>A0ABP9PZD4_9PSEU</name>
<proteinExistence type="predicted"/>
<protein>
    <recommendedName>
        <fullName evidence="5">DUF3426 domain-containing protein</fullName>
    </recommendedName>
</protein>
<evidence type="ECO:0000256" key="2">
    <source>
        <dbReference type="SAM" id="Phobius"/>
    </source>
</evidence>
<dbReference type="Proteomes" id="UP001428817">
    <property type="component" value="Unassembled WGS sequence"/>
</dbReference>
<evidence type="ECO:0008006" key="5">
    <source>
        <dbReference type="Google" id="ProtNLM"/>
    </source>
</evidence>
<reference evidence="4" key="1">
    <citation type="journal article" date="2019" name="Int. J. Syst. Evol. Microbiol.">
        <title>The Global Catalogue of Microorganisms (GCM) 10K type strain sequencing project: providing services to taxonomists for standard genome sequencing and annotation.</title>
        <authorList>
            <consortium name="The Broad Institute Genomics Platform"/>
            <consortium name="The Broad Institute Genome Sequencing Center for Infectious Disease"/>
            <person name="Wu L."/>
            <person name="Ma J."/>
        </authorList>
    </citation>
    <scope>NUCLEOTIDE SEQUENCE [LARGE SCALE GENOMIC DNA]</scope>
    <source>
        <strain evidence="4">JCM 18303</strain>
    </source>
</reference>
<dbReference type="EMBL" id="BAABJP010000007">
    <property type="protein sequence ID" value="GAA5152712.1"/>
    <property type="molecule type" value="Genomic_DNA"/>
</dbReference>